<keyword evidence="1" id="KW-0812">Transmembrane</keyword>
<organism evidence="2 3">
    <name type="scientific">Nonomuraea indica</name>
    <dbReference type="NCBI Taxonomy" id="1581193"/>
    <lineage>
        <taxon>Bacteria</taxon>
        <taxon>Bacillati</taxon>
        <taxon>Actinomycetota</taxon>
        <taxon>Actinomycetes</taxon>
        <taxon>Streptosporangiales</taxon>
        <taxon>Streptosporangiaceae</taxon>
        <taxon>Nonomuraea</taxon>
    </lineage>
</organism>
<protein>
    <submittedName>
        <fullName evidence="2">DUF4229 domain-containing protein</fullName>
    </submittedName>
</protein>
<accession>A0ABW7ZV84</accession>
<name>A0ABW7ZV84_9ACTN</name>
<evidence type="ECO:0000256" key="1">
    <source>
        <dbReference type="SAM" id="Phobius"/>
    </source>
</evidence>
<proteinExistence type="predicted"/>
<dbReference type="RefSeq" id="WP_397017986.1">
    <property type="nucleotide sequence ID" value="NZ_JBITMB010000001.1"/>
</dbReference>
<sequence>MRPVLVYTLLRVLLIVVAFGVLYLLGLQNLFVLTVVAFLVSGVVSYVLLSKQRDAMSARLSGRLNRSKRHDD</sequence>
<dbReference type="Pfam" id="PF14012">
    <property type="entry name" value="DUF4229"/>
    <property type="match status" value="1"/>
</dbReference>
<gene>
    <name evidence="2" type="ORF">ACIBP5_00575</name>
</gene>
<dbReference type="InterPro" id="IPR025323">
    <property type="entry name" value="DUF4229"/>
</dbReference>
<keyword evidence="1" id="KW-0472">Membrane</keyword>
<feature type="transmembrane region" description="Helical" evidence="1">
    <location>
        <begin position="5"/>
        <end position="24"/>
    </location>
</feature>
<feature type="transmembrane region" description="Helical" evidence="1">
    <location>
        <begin position="30"/>
        <end position="49"/>
    </location>
</feature>
<evidence type="ECO:0000313" key="2">
    <source>
        <dbReference type="EMBL" id="MFI7438441.1"/>
    </source>
</evidence>
<dbReference type="EMBL" id="JBITMB010000001">
    <property type="protein sequence ID" value="MFI7438441.1"/>
    <property type="molecule type" value="Genomic_DNA"/>
</dbReference>
<dbReference type="Proteomes" id="UP001612928">
    <property type="component" value="Unassembled WGS sequence"/>
</dbReference>
<reference evidence="2 3" key="1">
    <citation type="submission" date="2024-10" db="EMBL/GenBank/DDBJ databases">
        <title>The Natural Products Discovery Center: Release of the First 8490 Sequenced Strains for Exploring Actinobacteria Biosynthetic Diversity.</title>
        <authorList>
            <person name="Kalkreuter E."/>
            <person name="Kautsar S.A."/>
            <person name="Yang D."/>
            <person name="Bader C.D."/>
            <person name="Teijaro C.N."/>
            <person name="Fluegel L."/>
            <person name="Davis C.M."/>
            <person name="Simpson J.R."/>
            <person name="Lauterbach L."/>
            <person name="Steele A.D."/>
            <person name="Gui C."/>
            <person name="Meng S."/>
            <person name="Li G."/>
            <person name="Viehrig K."/>
            <person name="Ye F."/>
            <person name="Su P."/>
            <person name="Kiefer A.F."/>
            <person name="Nichols A."/>
            <person name="Cepeda A.J."/>
            <person name="Yan W."/>
            <person name="Fan B."/>
            <person name="Jiang Y."/>
            <person name="Adhikari A."/>
            <person name="Zheng C.-J."/>
            <person name="Schuster L."/>
            <person name="Cowan T.M."/>
            <person name="Smanski M.J."/>
            <person name="Chevrette M.G."/>
            <person name="De Carvalho L.P.S."/>
            <person name="Shen B."/>
        </authorList>
    </citation>
    <scope>NUCLEOTIDE SEQUENCE [LARGE SCALE GENOMIC DNA]</scope>
    <source>
        <strain evidence="2 3">NPDC049503</strain>
    </source>
</reference>
<comment type="caution">
    <text evidence="2">The sequence shown here is derived from an EMBL/GenBank/DDBJ whole genome shotgun (WGS) entry which is preliminary data.</text>
</comment>
<evidence type="ECO:0000313" key="3">
    <source>
        <dbReference type="Proteomes" id="UP001612928"/>
    </source>
</evidence>
<keyword evidence="1" id="KW-1133">Transmembrane helix</keyword>
<keyword evidence="3" id="KW-1185">Reference proteome</keyword>